<comment type="caution">
    <text evidence="11">The sequence shown here is derived from an EMBL/GenBank/DDBJ whole genome shotgun (WGS) entry which is preliminary data.</text>
</comment>
<dbReference type="GO" id="GO:0000287">
    <property type="term" value="F:magnesium ion binding"/>
    <property type="evidence" value="ECO:0007669"/>
    <property type="project" value="InterPro"/>
</dbReference>
<dbReference type="SUPFAM" id="SSF50324">
    <property type="entry name" value="Inorganic pyrophosphatase"/>
    <property type="match status" value="1"/>
</dbReference>
<keyword evidence="8" id="KW-0460">Magnesium</keyword>
<gene>
    <name evidence="11" type="ORF">FSP39_013811</name>
</gene>
<evidence type="ECO:0000313" key="12">
    <source>
        <dbReference type="Proteomes" id="UP001186944"/>
    </source>
</evidence>
<reference evidence="11" key="1">
    <citation type="submission" date="2019-08" db="EMBL/GenBank/DDBJ databases">
        <title>The improved chromosome-level genome for the pearl oyster Pinctada fucata martensii using PacBio sequencing and Hi-C.</title>
        <authorList>
            <person name="Zheng Z."/>
        </authorList>
    </citation>
    <scope>NUCLEOTIDE SEQUENCE</scope>
    <source>
        <strain evidence="11">ZZ-2019</strain>
        <tissue evidence="11">Adductor muscle</tissue>
    </source>
</reference>
<evidence type="ECO:0000256" key="6">
    <source>
        <dbReference type="ARBA" id="ARBA00022723"/>
    </source>
</evidence>
<evidence type="ECO:0000256" key="9">
    <source>
        <dbReference type="ARBA" id="ARBA00032535"/>
    </source>
</evidence>
<dbReference type="EC" id="3.6.1.1" evidence="4"/>
<dbReference type="Proteomes" id="UP001186944">
    <property type="component" value="Unassembled WGS sequence"/>
</dbReference>
<evidence type="ECO:0000256" key="4">
    <source>
        <dbReference type="ARBA" id="ARBA00012146"/>
    </source>
</evidence>
<comment type="cofactor">
    <cofactor evidence="1">
        <name>Mg(2+)</name>
        <dbReference type="ChEBI" id="CHEBI:18420"/>
    </cofactor>
</comment>
<organism evidence="11 12">
    <name type="scientific">Pinctada imbricata</name>
    <name type="common">Atlantic pearl-oyster</name>
    <name type="synonym">Pinctada martensii</name>
    <dbReference type="NCBI Taxonomy" id="66713"/>
    <lineage>
        <taxon>Eukaryota</taxon>
        <taxon>Metazoa</taxon>
        <taxon>Spiralia</taxon>
        <taxon>Lophotrochozoa</taxon>
        <taxon>Mollusca</taxon>
        <taxon>Bivalvia</taxon>
        <taxon>Autobranchia</taxon>
        <taxon>Pteriomorphia</taxon>
        <taxon>Pterioida</taxon>
        <taxon>Pterioidea</taxon>
        <taxon>Pteriidae</taxon>
        <taxon>Pinctada</taxon>
    </lineage>
</organism>
<dbReference type="CDD" id="cd00412">
    <property type="entry name" value="pyrophosphatase"/>
    <property type="match status" value="1"/>
</dbReference>
<evidence type="ECO:0000256" key="8">
    <source>
        <dbReference type="ARBA" id="ARBA00022842"/>
    </source>
</evidence>
<dbReference type="PANTHER" id="PTHR10286">
    <property type="entry name" value="INORGANIC PYROPHOSPHATASE"/>
    <property type="match status" value="1"/>
</dbReference>
<comment type="subcellular location">
    <subcellularLocation>
        <location evidence="2">Cytoplasm</location>
    </subcellularLocation>
</comment>
<keyword evidence="6" id="KW-0479">Metal-binding</keyword>
<evidence type="ECO:0000256" key="5">
    <source>
        <dbReference type="ARBA" id="ARBA00022490"/>
    </source>
</evidence>
<dbReference type="InterPro" id="IPR036649">
    <property type="entry name" value="Pyrophosphatase_sf"/>
</dbReference>
<evidence type="ECO:0000256" key="2">
    <source>
        <dbReference type="ARBA" id="ARBA00004496"/>
    </source>
</evidence>
<proteinExistence type="inferred from homology"/>
<dbReference type="AlphaFoldDB" id="A0AA88Y0Z8"/>
<keyword evidence="7" id="KW-0378">Hydrolase</keyword>
<accession>A0AA88Y0Z8</accession>
<dbReference type="GO" id="GO:0006796">
    <property type="term" value="P:phosphate-containing compound metabolic process"/>
    <property type="evidence" value="ECO:0007669"/>
    <property type="project" value="InterPro"/>
</dbReference>
<dbReference type="Gene3D" id="3.90.80.10">
    <property type="entry name" value="Inorganic pyrophosphatase"/>
    <property type="match status" value="1"/>
</dbReference>
<sequence>MYSKLQHKKCLNAGGPNGNYISPFHDIPLYANDEKSVLNMVVEIPRWTNSKMEINKEEKLNPIKQDVKKGNLRFVKNVFPHHGYIWNYGAFPQTWEDPNHVTKDTQAKGDCDPLDVCEIGHKIHKRGAVVQVKVLGTMCLIDEGETDWKIICIDVEDPLAKDLNDIGDVEKHMPGFLKATYEWFKIYKIPDGKPENQFAFDGESKNKDYAKKVIEECNKQWVALIGKTVECGAIACDNTTVAGSPFKIEADDAKKIVDGNPQAAEPKPIPEEGCTQMALRKAVTLPTENHTEGREQ</sequence>
<protein>
    <recommendedName>
        <fullName evidence="10">Inorganic pyrophosphatase</fullName>
        <ecNumber evidence="4">3.6.1.1</ecNumber>
    </recommendedName>
    <alternativeName>
        <fullName evidence="9">Pyrophosphate phospho-hydrolase</fullName>
    </alternativeName>
</protein>
<evidence type="ECO:0000256" key="3">
    <source>
        <dbReference type="ARBA" id="ARBA00006220"/>
    </source>
</evidence>
<dbReference type="EMBL" id="VSWD01000010">
    <property type="protein sequence ID" value="KAK3090694.1"/>
    <property type="molecule type" value="Genomic_DNA"/>
</dbReference>
<dbReference type="GO" id="GO:0005737">
    <property type="term" value="C:cytoplasm"/>
    <property type="evidence" value="ECO:0007669"/>
    <property type="project" value="UniProtKB-SubCell"/>
</dbReference>
<dbReference type="InterPro" id="IPR008162">
    <property type="entry name" value="Pyrophosphatase"/>
</dbReference>
<name>A0AA88Y0Z8_PINIB</name>
<dbReference type="FunFam" id="3.90.80.10:FF:000004">
    <property type="entry name" value="Inorganic pyrophosphatase"/>
    <property type="match status" value="1"/>
</dbReference>
<evidence type="ECO:0000256" key="7">
    <source>
        <dbReference type="ARBA" id="ARBA00022801"/>
    </source>
</evidence>
<evidence type="ECO:0000313" key="11">
    <source>
        <dbReference type="EMBL" id="KAK3090694.1"/>
    </source>
</evidence>
<evidence type="ECO:0000256" key="1">
    <source>
        <dbReference type="ARBA" id="ARBA00001946"/>
    </source>
</evidence>
<keyword evidence="12" id="KW-1185">Reference proteome</keyword>
<dbReference type="Pfam" id="PF00719">
    <property type="entry name" value="Pyrophosphatase"/>
    <property type="match status" value="1"/>
</dbReference>
<dbReference type="GO" id="GO:0004427">
    <property type="term" value="F:inorganic diphosphate phosphatase activity"/>
    <property type="evidence" value="ECO:0007669"/>
    <property type="project" value="UniProtKB-EC"/>
</dbReference>
<evidence type="ECO:0000256" key="10">
    <source>
        <dbReference type="ARBA" id="ARBA00040300"/>
    </source>
</evidence>
<comment type="similarity">
    <text evidence="3">Belongs to the PPase family.</text>
</comment>
<keyword evidence="5" id="KW-0963">Cytoplasm</keyword>